<comment type="catalytic activity">
    <reaction evidence="6">
        <text>Exonucleolytic cleavage in either 5'- to 3'- or 3'- to 5'-direction to yield nucleoside 5'-phosphates.</text>
        <dbReference type="EC" id="3.1.11.6"/>
    </reaction>
</comment>
<dbReference type="Gene3D" id="1.10.287.1040">
    <property type="entry name" value="Exonuclease VII, small subunit"/>
    <property type="match status" value="1"/>
</dbReference>
<evidence type="ECO:0000256" key="6">
    <source>
        <dbReference type="HAMAP-Rule" id="MF_00337"/>
    </source>
</evidence>
<dbReference type="KEGG" id="tav:G4V39_02785"/>
<evidence type="ECO:0000256" key="5">
    <source>
        <dbReference type="ARBA" id="ARBA00022839"/>
    </source>
</evidence>
<dbReference type="PANTHER" id="PTHR34137:SF1">
    <property type="entry name" value="EXODEOXYRIBONUCLEASE 7 SMALL SUBUNIT"/>
    <property type="match status" value="1"/>
</dbReference>
<name>A0A6G7PUS2_9BACT</name>
<sequence length="77" mass="8696">MELKDFEAGLQSLEKIVSELESEGLSLEDSLKKFEEGIRLSRALNQMLDEAERKVELLIGQPDGQVEFIPFPEESGE</sequence>
<evidence type="ECO:0000313" key="7">
    <source>
        <dbReference type="EMBL" id="QIJ71271.1"/>
    </source>
</evidence>
<dbReference type="EC" id="3.1.11.6" evidence="6"/>
<keyword evidence="3 6" id="KW-0540">Nuclease</keyword>
<dbReference type="RefSeq" id="WP_166031493.1">
    <property type="nucleotide sequence ID" value="NZ_CP048877.1"/>
</dbReference>
<comment type="similarity">
    <text evidence="1 6">Belongs to the XseB family.</text>
</comment>
<gene>
    <name evidence="6" type="primary">xseB</name>
    <name evidence="7" type="ORF">G4V39_02785</name>
</gene>
<evidence type="ECO:0000256" key="2">
    <source>
        <dbReference type="ARBA" id="ARBA00022490"/>
    </source>
</evidence>
<proteinExistence type="inferred from homology"/>
<keyword evidence="2 6" id="KW-0963">Cytoplasm</keyword>
<dbReference type="GO" id="GO:0006308">
    <property type="term" value="P:DNA catabolic process"/>
    <property type="evidence" value="ECO:0007669"/>
    <property type="project" value="UniProtKB-UniRule"/>
</dbReference>
<keyword evidence="4 6" id="KW-0378">Hydrolase</keyword>
<keyword evidence="8" id="KW-1185">Reference proteome</keyword>
<accession>A0A6G7PUS2</accession>
<evidence type="ECO:0000256" key="3">
    <source>
        <dbReference type="ARBA" id="ARBA00022722"/>
    </source>
</evidence>
<dbReference type="HAMAP" id="MF_00337">
    <property type="entry name" value="Exonuc_7_S"/>
    <property type="match status" value="1"/>
</dbReference>
<comment type="subunit">
    <text evidence="6">Heterooligomer composed of large and small subunits.</text>
</comment>
<dbReference type="EMBL" id="CP048877">
    <property type="protein sequence ID" value="QIJ71271.1"/>
    <property type="molecule type" value="Genomic_DNA"/>
</dbReference>
<evidence type="ECO:0000256" key="4">
    <source>
        <dbReference type="ARBA" id="ARBA00022801"/>
    </source>
</evidence>
<dbReference type="Pfam" id="PF02609">
    <property type="entry name" value="Exonuc_VII_S"/>
    <property type="match status" value="1"/>
</dbReference>
<dbReference type="NCBIfam" id="NF002140">
    <property type="entry name" value="PRK00977.1-4"/>
    <property type="match status" value="1"/>
</dbReference>
<dbReference type="NCBIfam" id="TIGR01280">
    <property type="entry name" value="xseB"/>
    <property type="match status" value="1"/>
</dbReference>
<dbReference type="GO" id="GO:0005829">
    <property type="term" value="C:cytosol"/>
    <property type="evidence" value="ECO:0007669"/>
    <property type="project" value="TreeGrafter"/>
</dbReference>
<dbReference type="Proteomes" id="UP000502179">
    <property type="component" value="Chromosome"/>
</dbReference>
<dbReference type="GO" id="GO:0009318">
    <property type="term" value="C:exodeoxyribonuclease VII complex"/>
    <property type="evidence" value="ECO:0007669"/>
    <property type="project" value="UniProtKB-UniRule"/>
</dbReference>
<dbReference type="InterPro" id="IPR003761">
    <property type="entry name" value="Exonuc_VII_S"/>
</dbReference>
<dbReference type="AlphaFoldDB" id="A0A6G7PUS2"/>
<dbReference type="InterPro" id="IPR037004">
    <property type="entry name" value="Exonuc_VII_ssu_sf"/>
</dbReference>
<dbReference type="PIRSF" id="PIRSF006488">
    <property type="entry name" value="Exonuc_VII_S"/>
    <property type="match status" value="1"/>
</dbReference>
<keyword evidence="5 6" id="KW-0269">Exonuclease</keyword>
<comment type="subcellular location">
    <subcellularLocation>
        <location evidence="6">Cytoplasm</location>
    </subcellularLocation>
</comment>
<protein>
    <recommendedName>
        <fullName evidence="6">Exodeoxyribonuclease 7 small subunit</fullName>
        <ecNumber evidence="6">3.1.11.6</ecNumber>
    </recommendedName>
    <alternativeName>
        <fullName evidence="6">Exodeoxyribonuclease VII small subunit</fullName>
        <shortName evidence="6">Exonuclease VII small subunit</shortName>
    </alternativeName>
</protein>
<comment type="function">
    <text evidence="6">Bidirectionally degrades single-stranded DNA into large acid-insoluble oligonucleotides, which are then degraded further into small acid-soluble oligonucleotides.</text>
</comment>
<dbReference type="GO" id="GO:0008855">
    <property type="term" value="F:exodeoxyribonuclease VII activity"/>
    <property type="evidence" value="ECO:0007669"/>
    <property type="project" value="UniProtKB-UniRule"/>
</dbReference>
<evidence type="ECO:0000256" key="1">
    <source>
        <dbReference type="ARBA" id="ARBA00009998"/>
    </source>
</evidence>
<dbReference type="SUPFAM" id="SSF116842">
    <property type="entry name" value="XseB-like"/>
    <property type="match status" value="1"/>
</dbReference>
<dbReference type="PANTHER" id="PTHR34137">
    <property type="entry name" value="EXODEOXYRIBONUCLEASE 7 SMALL SUBUNIT"/>
    <property type="match status" value="1"/>
</dbReference>
<reference evidence="7 8" key="1">
    <citation type="submission" date="2020-02" db="EMBL/GenBank/DDBJ databases">
        <title>Genome analysis of Thermosulfuriphilus ammonigenes ST65T, an anaerobic thermophilic chemolithoautotrophic bacterium isolated from a deep-sea hydrothermal vent.</title>
        <authorList>
            <person name="Slobodkina G."/>
            <person name="Allioux M."/>
            <person name="Merkel A."/>
            <person name="Alain K."/>
            <person name="Jebbar M."/>
            <person name="Slobodkin A."/>
        </authorList>
    </citation>
    <scope>NUCLEOTIDE SEQUENCE [LARGE SCALE GENOMIC DNA]</scope>
    <source>
        <strain evidence="7 8">ST65</strain>
    </source>
</reference>
<organism evidence="7 8">
    <name type="scientific">Thermosulfuriphilus ammonigenes</name>
    <dbReference type="NCBI Taxonomy" id="1936021"/>
    <lineage>
        <taxon>Bacteria</taxon>
        <taxon>Pseudomonadati</taxon>
        <taxon>Thermodesulfobacteriota</taxon>
        <taxon>Thermodesulfobacteria</taxon>
        <taxon>Thermodesulfobacteriales</taxon>
        <taxon>Thermodesulfobacteriaceae</taxon>
        <taxon>Thermosulfuriphilus</taxon>
    </lineage>
</organism>
<evidence type="ECO:0000313" key="8">
    <source>
        <dbReference type="Proteomes" id="UP000502179"/>
    </source>
</evidence>